<dbReference type="PANTHER" id="PTHR30537">
    <property type="entry name" value="HTH-TYPE TRANSCRIPTIONAL REGULATOR"/>
    <property type="match status" value="1"/>
</dbReference>
<feature type="domain" description="HTH lysR-type" evidence="5">
    <location>
        <begin position="6"/>
        <end position="63"/>
    </location>
</feature>
<dbReference type="PANTHER" id="PTHR30537:SF74">
    <property type="entry name" value="HTH-TYPE TRANSCRIPTIONAL REGULATOR TRPI"/>
    <property type="match status" value="1"/>
</dbReference>
<evidence type="ECO:0000256" key="4">
    <source>
        <dbReference type="ARBA" id="ARBA00023163"/>
    </source>
</evidence>
<organism evidence="6 7">
    <name type="scientific">Hydrogenophaga intermedia</name>
    <dbReference type="NCBI Taxonomy" id="65786"/>
    <lineage>
        <taxon>Bacteria</taxon>
        <taxon>Pseudomonadati</taxon>
        <taxon>Pseudomonadota</taxon>
        <taxon>Betaproteobacteria</taxon>
        <taxon>Burkholderiales</taxon>
        <taxon>Comamonadaceae</taxon>
        <taxon>Hydrogenophaga</taxon>
    </lineage>
</organism>
<dbReference type="RefSeq" id="WP_009517785.1">
    <property type="nucleotide sequence ID" value="NZ_CCAE010000024.1"/>
</dbReference>
<dbReference type="EMBL" id="CCAE010000024">
    <property type="protein sequence ID" value="CDN88481.1"/>
    <property type="molecule type" value="Genomic_DNA"/>
</dbReference>
<dbReference type="PROSITE" id="PS50931">
    <property type="entry name" value="HTH_LYSR"/>
    <property type="match status" value="1"/>
</dbReference>
<evidence type="ECO:0000256" key="3">
    <source>
        <dbReference type="ARBA" id="ARBA00023125"/>
    </source>
</evidence>
<dbReference type="InterPro" id="IPR000847">
    <property type="entry name" value="LysR_HTH_N"/>
</dbReference>
<evidence type="ECO:0000259" key="5">
    <source>
        <dbReference type="PROSITE" id="PS50931"/>
    </source>
</evidence>
<keyword evidence="2" id="KW-0805">Transcription regulation</keyword>
<dbReference type="Pfam" id="PF00126">
    <property type="entry name" value="HTH_1"/>
    <property type="match status" value="1"/>
</dbReference>
<dbReference type="Pfam" id="PF03466">
    <property type="entry name" value="LysR_substrate"/>
    <property type="match status" value="1"/>
</dbReference>
<name>A0A1L1PV20_HYDIT</name>
<keyword evidence="3" id="KW-0238">DNA-binding</keyword>
<dbReference type="Gene3D" id="3.40.190.10">
    <property type="entry name" value="Periplasmic binding protein-like II"/>
    <property type="match status" value="2"/>
</dbReference>
<protein>
    <submittedName>
        <fullName evidence="6">Transcriptional family protein</fullName>
    </submittedName>
</protein>
<dbReference type="SUPFAM" id="SSF46785">
    <property type="entry name" value="Winged helix' DNA-binding domain"/>
    <property type="match status" value="1"/>
</dbReference>
<dbReference type="SUPFAM" id="SSF53850">
    <property type="entry name" value="Periplasmic binding protein-like II"/>
    <property type="match status" value="1"/>
</dbReference>
<keyword evidence="7" id="KW-1185">Reference proteome</keyword>
<gene>
    <name evidence="6" type="ORF">BN948_02915</name>
</gene>
<sequence>MRILSPSLVELHAFLGVVRHGSFRRAADELCVTQAAVSRAVARLESHLGVRLFDRTASGVRLTAAGGELRGQVEAPVAALEAAAGRVRARPETRRLRLSVVPSLGNLWLLPRLESFRQAHPDIDIEFRQYHHDEDFTRADVDLWLALKTGARRRWPRQVAAQYLIGREIVAVCAPALAQGVEGADALLGLPKLYHSNYRDNWGLWADAVGAHLPANWRGTGFDLVMNLIEAARSGMGVAVVQRCMVQSELAAGRLVMPVAGAATTDRGYYLCRLRAAADSAAAQAFASWVRAQAARGGA</sequence>
<comment type="similarity">
    <text evidence="1">Belongs to the LysR transcriptional regulatory family.</text>
</comment>
<dbReference type="InterPro" id="IPR058163">
    <property type="entry name" value="LysR-type_TF_proteobact-type"/>
</dbReference>
<dbReference type="GO" id="GO:0003700">
    <property type="term" value="F:DNA-binding transcription factor activity"/>
    <property type="evidence" value="ECO:0007669"/>
    <property type="project" value="InterPro"/>
</dbReference>
<accession>A0A1L1PV20</accession>
<dbReference type="InterPro" id="IPR005119">
    <property type="entry name" value="LysR_subst-bd"/>
</dbReference>
<dbReference type="FunFam" id="1.10.10.10:FF:000001">
    <property type="entry name" value="LysR family transcriptional regulator"/>
    <property type="match status" value="1"/>
</dbReference>
<evidence type="ECO:0000313" key="6">
    <source>
        <dbReference type="EMBL" id="CDN88481.1"/>
    </source>
</evidence>
<keyword evidence="4" id="KW-0804">Transcription</keyword>
<dbReference type="GO" id="GO:0006351">
    <property type="term" value="P:DNA-templated transcription"/>
    <property type="evidence" value="ECO:0007669"/>
    <property type="project" value="TreeGrafter"/>
</dbReference>
<proteinExistence type="inferred from homology"/>
<dbReference type="AlphaFoldDB" id="A0A1L1PV20"/>
<dbReference type="Proteomes" id="UP000028878">
    <property type="component" value="Unassembled WGS sequence"/>
</dbReference>
<dbReference type="GO" id="GO:0043565">
    <property type="term" value="F:sequence-specific DNA binding"/>
    <property type="evidence" value="ECO:0007669"/>
    <property type="project" value="TreeGrafter"/>
</dbReference>
<dbReference type="InterPro" id="IPR036390">
    <property type="entry name" value="WH_DNA-bd_sf"/>
</dbReference>
<dbReference type="Gene3D" id="1.10.10.10">
    <property type="entry name" value="Winged helix-like DNA-binding domain superfamily/Winged helix DNA-binding domain"/>
    <property type="match status" value="1"/>
</dbReference>
<evidence type="ECO:0000313" key="7">
    <source>
        <dbReference type="Proteomes" id="UP000028878"/>
    </source>
</evidence>
<reference evidence="7" key="1">
    <citation type="submission" date="2014-11" db="EMBL/GenBank/DDBJ databases">
        <title>Draft genome sequence of Hydrogenophaga intermedia S1.</title>
        <authorList>
            <person name="Gan H.M."/>
            <person name="Chew T.H."/>
            <person name="Stolz A."/>
        </authorList>
    </citation>
    <scope>NUCLEOTIDE SEQUENCE [LARGE SCALE GENOMIC DNA]</scope>
    <source>
        <strain evidence="7">S1</strain>
    </source>
</reference>
<evidence type="ECO:0000256" key="2">
    <source>
        <dbReference type="ARBA" id="ARBA00023015"/>
    </source>
</evidence>
<evidence type="ECO:0000256" key="1">
    <source>
        <dbReference type="ARBA" id="ARBA00009437"/>
    </source>
</evidence>
<dbReference type="InterPro" id="IPR036388">
    <property type="entry name" value="WH-like_DNA-bd_sf"/>
</dbReference>
<dbReference type="PRINTS" id="PR00039">
    <property type="entry name" value="HTHLYSR"/>
</dbReference>